<organism evidence="3 4">
    <name type="scientific">Natrialba magadii (strain ATCC 43099 / DSM 3394 / CCM 3739 / CIP 104546 / IAM 13178 / JCM 8861 / NBRC 102185 / NCIMB 2190 / MS3)</name>
    <name type="common">Natronobacterium magadii</name>
    <dbReference type="NCBI Taxonomy" id="547559"/>
    <lineage>
        <taxon>Archaea</taxon>
        <taxon>Methanobacteriati</taxon>
        <taxon>Methanobacteriota</taxon>
        <taxon>Stenosarchaea group</taxon>
        <taxon>Halobacteria</taxon>
        <taxon>Halobacteriales</taxon>
        <taxon>Natrialbaceae</taxon>
        <taxon>Natrialba</taxon>
    </lineage>
</organism>
<keyword evidence="1 3" id="KW-0378">Hydrolase</keyword>
<evidence type="ECO:0000256" key="1">
    <source>
        <dbReference type="ARBA" id="ARBA00022801"/>
    </source>
</evidence>
<dbReference type="GO" id="GO:0016811">
    <property type="term" value="F:hydrolase activity, acting on carbon-nitrogen (but not peptide) bonds, in linear amides"/>
    <property type="evidence" value="ECO:0007669"/>
    <property type="project" value="InterPro"/>
</dbReference>
<dbReference type="RefSeq" id="WP_012996920.1">
    <property type="nucleotide sequence ID" value="NC_013923.1"/>
</dbReference>
<geneLocation type="plasmid" evidence="3 4">
    <name>pNMAG01</name>
</geneLocation>
<evidence type="ECO:0000259" key="2">
    <source>
        <dbReference type="PROSITE" id="PS50263"/>
    </source>
</evidence>
<proteinExistence type="predicted"/>
<protein>
    <submittedName>
        <fullName evidence="3">Carbon-nitrogen hydrolase</fullName>
    </submittedName>
</protein>
<evidence type="ECO:0000313" key="4">
    <source>
        <dbReference type="Proteomes" id="UP000001879"/>
    </source>
</evidence>
<name>D3T1F8_NATMM</name>
<gene>
    <name evidence="3" type="ordered locus">Nmag_3876</name>
</gene>
<dbReference type="Pfam" id="PF00795">
    <property type="entry name" value="CN_hydrolase"/>
    <property type="match status" value="1"/>
</dbReference>
<dbReference type="PROSITE" id="PS50263">
    <property type="entry name" value="CN_HYDROLASE"/>
    <property type="match status" value="1"/>
</dbReference>
<reference evidence="4" key="1">
    <citation type="submission" date="2010-02" db="EMBL/GenBank/DDBJ databases">
        <title>Complete sequence of plasmid 1 of Natrialba magadii ATCC 43099.</title>
        <authorList>
            <consortium name="US DOE Joint Genome Institute"/>
            <person name="Lucas S."/>
            <person name="Copeland A."/>
            <person name="Lapidus A."/>
            <person name="Cheng J.-F."/>
            <person name="Bruce D."/>
            <person name="Goodwin L."/>
            <person name="Pitluck S."/>
            <person name="Davenport K."/>
            <person name="Saunders E."/>
            <person name="Detter J.C."/>
            <person name="Han C."/>
            <person name="Tapia R."/>
            <person name="Land M."/>
            <person name="Hauser L."/>
            <person name="Kyrpides N."/>
            <person name="Mikhailova N."/>
            <person name="De Castro R.E."/>
            <person name="Maupin-Furlow J.A."/>
            <person name="Woyke T."/>
        </authorList>
    </citation>
    <scope>NUCLEOTIDE SEQUENCE [LARGE SCALE GENOMIC DNA]</scope>
    <source>
        <strain evidence="4">ATCC 43099 / DSM 3394 / CCM 3739 / CIP 104546 / IAM 13178 / JCM 8861 / NBRC 102185 / NCIMB 2190 / MS3</strain>
        <plasmid evidence="4">pNMAG01</plasmid>
    </source>
</reference>
<dbReference type="KEGG" id="nmg:Nmag_3876"/>
<dbReference type="OrthoDB" id="41015at2157"/>
<dbReference type="PANTHER" id="PTHR23088:SF27">
    <property type="entry name" value="DEAMINATED GLUTATHIONE AMIDASE"/>
    <property type="match status" value="1"/>
</dbReference>
<dbReference type="GeneID" id="8826746"/>
<sequence>MSTFTIAACQMDSQDDKEANLTQALDFIDEAAQKGADVVSLPEMFSFMGEKEAYSTHAEPVPGETTAALADKATTHGLHVHSGSFFEKAGDGDRVYNTSVVIDPDGEIQAQYRKTHLFDVTIGDEVVTQESKHVAPGDDVTVVETDLATFGLSVCYDLRFSELYRSMAMQGAEVLFVPAAFTLFTGKDHWLPLLKARAIETQCYVVAAGQIGDKPSSVPSFGKSVIIDPWGNVIRMASDREEVVTAEVDLDYLAEVRQKIPCLEHKRDELY</sequence>
<feature type="domain" description="CN hydrolase" evidence="2">
    <location>
        <begin position="4"/>
        <end position="250"/>
    </location>
</feature>
<dbReference type="HOGENOM" id="CLU_030130_1_2_2"/>
<dbReference type="InterPro" id="IPR045254">
    <property type="entry name" value="Nit1/2_C-N_Hydrolase"/>
</dbReference>
<dbReference type="CDD" id="cd07572">
    <property type="entry name" value="nit"/>
    <property type="match status" value="1"/>
</dbReference>
<dbReference type="Proteomes" id="UP000001879">
    <property type="component" value="Plasmid pNMAG01"/>
</dbReference>
<accession>D3T1F8</accession>
<dbReference type="PANTHER" id="PTHR23088">
    <property type="entry name" value="NITRILASE-RELATED"/>
    <property type="match status" value="1"/>
</dbReference>
<keyword evidence="3" id="KW-0614">Plasmid</keyword>
<dbReference type="AlphaFoldDB" id="D3T1F8"/>
<reference evidence="3 4" key="2">
    <citation type="journal article" date="2012" name="BMC Genomics">
        <title>A comparative genomics perspective on the genetic content of the alkaliphilic haloarchaeon Natrialba magadii ATCC 43099T.</title>
        <authorList>
            <person name="Siddaramappa S."/>
            <person name="Challacombe J.F."/>
            <person name="Decastro R.E."/>
            <person name="Pfeiffer F."/>
            <person name="Sastre D.E."/>
            <person name="Gimenez M.I."/>
            <person name="Paggi R.A."/>
            <person name="Detter J.C."/>
            <person name="Davenport K.W."/>
            <person name="Goodwin L.A."/>
            <person name="Kyrpides N."/>
            <person name="Tapia R."/>
            <person name="Pitluck S."/>
            <person name="Lucas S."/>
            <person name="Woyke T."/>
            <person name="Maupin-Furlow J.A."/>
        </authorList>
    </citation>
    <scope>NUCLEOTIDE SEQUENCE [LARGE SCALE GENOMIC DNA]</scope>
    <source>
        <strain evidence="4">ATCC 43099 / DSM 3394 / CCM 3739 / CIP 104546 / IAM 13178 / JCM 8861 / NBRC 102185 / NCIMB 2190 / MS3</strain>
    </source>
</reference>
<dbReference type="InterPro" id="IPR036526">
    <property type="entry name" value="C-N_Hydrolase_sf"/>
</dbReference>
<dbReference type="EMBL" id="CP001933">
    <property type="protein sequence ID" value="ADD07417.1"/>
    <property type="molecule type" value="Genomic_DNA"/>
</dbReference>
<dbReference type="Gene3D" id="3.60.110.10">
    <property type="entry name" value="Carbon-nitrogen hydrolase"/>
    <property type="match status" value="1"/>
</dbReference>
<dbReference type="InterPro" id="IPR003010">
    <property type="entry name" value="C-N_Hydrolase"/>
</dbReference>
<dbReference type="SUPFAM" id="SSF56317">
    <property type="entry name" value="Carbon-nitrogen hydrolase"/>
    <property type="match status" value="1"/>
</dbReference>
<keyword evidence="4" id="KW-1185">Reference proteome</keyword>
<evidence type="ECO:0000313" key="3">
    <source>
        <dbReference type="EMBL" id="ADD07417.1"/>
    </source>
</evidence>